<dbReference type="FunFam" id="1.10.3860.10:FF:000001">
    <property type="entry name" value="C4-dicarboxylate transport protein"/>
    <property type="match status" value="1"/>
</dbReference>
<evidence type="ECO:0000256" key="1">
    <source>
        <dbReference type="ARBA" id="ARBA00004651"/>
    </source>
</evidence>
<gene>
    <name evidence="10" type="primary">dctA</name>
    <name evidence="12" type="ORF">EZ216_13150</name>
</gene>
<dbReference type="NCBIfam" id="NF009587">
    <property type="entry name" value="PRK13027.1"/>
    <property type="match status" value="1"/>
</dbReference>
<dbReference type="GO" id="GO:0015138">
    <property type="term" value="F:fumarate transmembrane transporter activity"/>
    <property type="evidence" value="ECO:0007669"/>
    <property type="project" value="TreeGrafter"/>
</dbReference>
<feature type="transmembrane region" description="Helical" evidence="10">
    <location>
        <begin position="84"/>
        <end position="107"/>
    </location>
</feature>
<evidence type="ECO:0000256" key="10">
    <source>
        <dbReference type="HAMAP-Rule" id="MF_01300"/>
    </source>
</evidence>
<evidence type="ECO:0000256" key="5">
    <source>
        <dbReference type="ARBA" id="ARBA00022692"/>
    </source>
</evidence>
<evidence type="ECO:0000256" key="9">
    <source>
        <dbReference type="ARBA" id="ARBA00053346"/>
    </source>
</evidence>
<keyword evidence="7 10" id="KW-1133">Transmembrane helix</keyword>
<keyword evidence="3 10" id="KW-0813">Transport</keyword>
<comment type="similarity">
    <text evidence="2 10">Belongs to the dicarboxylate/amino acid:cation symporter (DAACS) (TC 2.A.23) family.</text>
</comment>
<evidence type="ECO:0000256" key="4">
    <source>
        <dbReference type="ARBA" id="ARBA00022475"/>
    </source>
</evidence>
<dbReference type="HAMAP" id="MF_01300">
    <property type="entry name" value="C4_dicarb_transport"/>
    <property type="match status" value="1"/>
</dbReference>
<feature type="transmembrane region" description="Helical" evidence="10">
    <location>
        <begin position="52"/>
        <end position="72"/>
    </location>
</feature>
<evidence type="ECO:0000256" key="2">
    <source>
        <dbReference type="ARBA" id="ARBA00006148"/>
    </source>
</evidence>
<dbReference type="PANTHER" id="PTHR42865">
    <property type="entry name" value="PROTON/GLUTAMATE-ASPARTATE SYMPORTER"/>
    <property type="match status" value="1"/>
</dbReference>
<proteinExistence type="inferred from homology"/>
<dbReference type="OrthoDB" id="9766690at2"/>
<dbReference type="Proteomes" id="UP000297839">
    <property type="component" value="Unassembled WGS sequence"/>
</dbReference>
<dbReference type="Pfam" id="PF00375">
    <property type="entry name" value="SDF"/>
    <property type="match status" value="1"/>
</dbReference>
<protein>
    <recommendedName>
        <fullName evidence="10">C4-dicarboxylate transport protein</fullName>
    </recommendedName>
</protein>
<evidence type="ECO:0000313" key="12">
    <source>
        <dbReference type="EMBL" id="TFZ00052.1"/>
    </source>
</evidence>
<keyword evidence="6 10" id="KW-0769">Symport</keyword>
<dbReference type="GO" id="GO:0015366">
    <property type="term" value="F:malate:proton symporter activity"/>
    <property type="evidence" value="ECO:0007669"/>
    <property type="project" value="TreeGrafter"/>
</dbReference>
<dbReference type="PANTHER" id="PTHR42865:SF1">
    <property type="entry name" value="AEROBIC C4-DICARBOXYLATE TRANSPORT PROTEIN"/>
    <property type="match status" value="1"/>
</dbReference>
<dbReference type="EMBL" id="SMLK01000004">
    <property type="protein sequence ID" value="TFZ00052.1"/>
    <property type="molecule type" value="Genomic_DNA"/>
</dbReference>
<evidence type="ECO:0000256" key="3">
    <source>
        <dbReference type="ARBA" id="ARBA00022448"/>
    </source>
</evidence>
<comment type="caution">
    <text evidence="12">The sequence shown here is derived from an EMBL/GenBank/DDBJ whole genome shotgun (WGS) entry which is preliminary data.</text>
</comment>
<feature type="transmembrane region" description="Helical" evidence="10">
    <location>
        <begin position="234"/>
        <end position="252"/>
    </location>
</feature>
<comment type="subcellular location">
    <subcellularLocation>
        <location evidence="1 10">Cell membrane</location>
        <topology evidence="1 10">Multi-pass membrane protein</topology>
    </subcellularLocation>
</comment>
<evidence type="ECO:0000256" key="6">
    <source>
        <dbReference type="ARBA" id="ARBA00022847"/>
    </source>
</evidence>
<dbReference type="SUPFAM" id="SSF118215">
    <property type="entry name" value="Proton glutamate symport protein"/>
    <property type="match status" value="1"/>
</dbReference>
<evidence type="ECO:0000256" key="11">
    <source>
        <dbReference type="SAM" id="MobiDB-lite"/>
    </source>
</evidence>
<dbReference type="GO" id="GO:0005886">
    <property type="term" value="C:plasma membrane"/>
    <property type="evidence" value="ECO:0007669"/>
    <property type="project" value="UniProtKB-SubCell"/>
</dbReference>
<feature type="region of interest" description="Disordered" evidence="11">
    <location>
        <begin position="422"/>
        <end position="446"/>
    </location>
</feature>
<dbReference type="Gene3D" id="1.10.3860.10">
    <property type="entry name" value="Sodium:dicarboxylate symporter"/>
    <property type="match status" value="1"/>
</dbReference>
<organism evidence="12 13">
    <name type="scientific">Ramlibacter humi</name>
    <dbReference type="NCBI Taxonomy" id="2530451"/>
    <lineage>
        <taxon>Bacteria</taxon>
        <taxon>Pseudomonadati</taxon>
        <taxon>Pseudomonadota</taxon>
        <taxon>Betaproteobacteria</taxon>
        <taxon>Burkholderiales</taxon>
        <taxon>Comamonadaceae</taxon>
        <taxon>Ramlibacter</taxon>
    </lineage>
</organism>
<evidence type="ECO:0000256" key="7">
    <source>
        <dbReference type="ARBA" id="ARBA00022989"/>
    </source>
</evidence>
<dbReference type="InterPro" id="IPR001991">
    <property type="entry name" value="Na-dicarboxylate_symporter"/>
</dbReference>
<dbReference type="GO" id="GO:0070778">
    <property type="term" value="P:L-aspartate transmembrane transport"/>
    <property type="evidence" value="ECO:0007669"/>
    <property type="project" value="TreeGrafter"/>
</dbReference>
<dbReference type="AlphaFoldDB" id="A0A4Z0BMP0"/>
<keyword evidence="13" id="KW-1185">Reference proteome</keyword>
<feature type="transmembrane region" description="Helical" evidence="10">
    <location>
        <begin position="152"/>
        <end position="172"/>
    </location>
</feature>
<dbReference type="InterPro" id="IPR018107">
    <property type="entry name" value="Na-dicarboxylate_symporter_CS"/>
</dbReference>
<feature type="transmembrane region" description="Helical" evidence="10">
    <location>
        <begin position="192"/>
        <end position="214"/>
    </location>
</feature>
<evidence type="ECO:0000313" key="13">
    <source>
        <dbReference type="Proteomes" id="UP000297839"/>
    </source>
</evidence>
<feature type="transmembrane region" description="Helical" evidence="10">
    <location>
        <begin position="359"/>
        <end position="380"/>
    </location>
</feature>
<dbReference type="InterPro" id="IPR036458">
    <property type="entry name" value="Na:dicarbo_symporter_sf"/>
</dbReference>
<dbReference type="PROSITE" id="PS00714">
    <property type="entry name" value="NA_DICARBOXYL_SYMP_2"/>
    <property type="match status" value="1"/>
</dbReference>
<comment type="caution">
    <text evidence="10">Lacks conserved residue(s) required for the propagation of feature annotation.</text>
</comment>
<name>A0A4Z0BMP0_9BURK</name>
<reference evidence="12 13" key="1">
    <citation type="submission" date="2019-03" db="EMBL/GenBank/DDBJ databases">
        <title>Ramlibacter sp. 18x22-1, whole genome shotgun sequence.</title>
        <authorList>
            <person name="Zhang X."/>
            <person name="Feng G."/>
            <person name="Zhu H."/>
        </authorList>
    </citation>
    <scope>NUCLEOTIDE SEQUENCE [LARGE SCALE GENOMIC DNA]</scope>
    <source>
        <strain evidence="12 13">18x22-1</strain>
    </source>
</reference>
<accession>A0A4Z0BMP0</accession>
<dbReference type="NCBIfam" id="NF002461">
    <property type="entry name" value="PRK01663.1"/>
    <property type="match status" value="1"/>
</dbReference>
<keyword evidence="5 10" id="KW-0812">Transmembrane</keyword>
<keyword evidence="4 10" id="KW-1003">Cell membrane</keyword>
<sequence length="446" mass="47445">MASTVADTRRKPLYRSLYVQVLTAVVVGILLGHFRPDLGEAMKPLGDGFIKLIKMMIAPIIFCTVVTGIAGMDDMKKVGKTGGLALLYFEVVSTISLIIGLVLVNAVGPGNGMNVDPATLDTKGIAAYTAPGKLGTTTEFLLHIIPETLVDAFAKGEILQVLLIAVLFGFALHRFGGRGSLVFDWVEKSSHVLFTMVGFIMKLAPLGAFGAMAFTIGKYGLGSLFSLGKLMATFYATCLLFVFVVLGLIARAHGFSVWKLVKYIKEELLVVLGTSSSESVLPRMMEKMENLGARRTTVGLVIPTGYSFNLDGTSIYLTMAAVFIAQATNTHMTLTQELTLLAVLLLTSKGAAGVTGSGFIVLAATLSAVGHVPVAGLALILGIDRFMSEARALTNLVGNAVATLVVAKWTGDLDMERLRSRLDHPAPGETDEPEEVNAALDARMAK</sequence>
<evidence type="ECO:0000256" key="8">
    <source>
        <dbReference type="ARBA" id="ARBA00023136"/>
    </source>
</evidence>
<dbReference type="GO" id="GO:0015141">
    <property type="term" value="F:succinate transmembrane transporter activity"/>
    <property type="evidence" value="ECO:0007669"/>
    <property type="project" value="TreeGrafter"/>
</dbReference>
<dbReference type="PRINTS" id="PR00173">
    <property type="entry name" value="EDTRNSPORT"/>
</dbReference>
<dbReference type="RefSeq" id="WP_135250236.1">
    <property type="nucleotide sequence ID" value="NZ_SMLK01000004.1"/>
</dbReference>
<comment type="function">
    <text evidence="10">Responsible for the transport of dicarboxylates such as succinate, fumarate, and malate across the membrane.</text>
</comment>
<dbReference type="InterPro" id="IPR023954">
    <property type="entry name" value="C4_dicarb_transport"/>
</dbReference>
<dbReference type="PROSITE" id="PS00713">
    <property type="entry name" value="NA_DICARBOXYL_SYMP_1"/>
    <property type="match status" value="1"/>
</dbReference>
<feature type="transmembrane region" description="Helical" evidence="10">
    <location>
        <begin position="12"/>
        <end position="32"/>
    </location>
</feature>
<keyword evidence="8 10" id="KW-0472">Membrane</keyword>
<comment type="function">
    <text evidence="9">Responsible for the transport of dicarboxylates such as succinate, fumarate, and malate from the periplasm across the membrane.</text>
</comment>